<dbReference type="EMBL" id="MHCA01000045">
    <property type="protein sequence ID" value="OGY11047.1"/>
    <property type="molecule type" value="Genomic_DNA"/>
</dbReference>
<sequence length="201" mass="23229">MSFFERFSKQERDSERSWREYQEGEKRKVNERAIQRRKDFEEWHARDLLPVWRNWERLQVTRKLEATKKRFPDQRFCLVILKTGVSTTPNAGSYYKEFSWGSADANQGHIRSQSRPFRSDDFTQDKVLVATSGAPTSLRFEAESEGDYYSYIAVFANKDTIFVSGSDGITLNSGVSVREFDNALLGAIAKPGGGRRHDPDR</sequence>
<reference evidence="2 3" key="1">
    <citation type="journal article" date="2016" name="Nat. Commun.">
        <title>Thousands of microbial genomes shed light on interconnected biogeochemical processes in an aquifer system.</title>
        <authorList>
            <person name="Anantharaman K."/>
            <person name="Brown C.T."/>
            <person name="Hug L.A."/>
            <person name="Sharon I."/>
            <person name="Castelle C.J."/>
            <person name="Probst A.J."/>
            <person name="Thomas B.C."/>
            <person name="Singh A."/>
            <person name="Wilkins M.J."/>
            <person name="Karaoz U."/>
            <person name="Brodie E.L."/>
            <person name="Williams K.H."/>
            <person name="Hubbard S.S."/>
            <person name="Banfield J.F."/>
        </authorList>
    </citation>
    <scope>NUCLEOTIDE SEQUENCE [LARGE SCALE GENOMIC DNA]</scope>
</reference>
<proteinExistence type="predicted"/>
<dbReference type="Proteomes" id="UP000178272">
    <property type="component" value="Unassembled WGS sequence"/>
</dbReference>
<evidence type="ECO:0000313" key="2">
    <source>
        <dbReference type="EMBL" id="OGY11047.1"/>
    </source>
</evidence>
<dbReference type="AlphaFoldDB" id="A0A1G1V6R0"/>
<comment type="caution">
    <text evidence="2">The sequence shown here is derived from an EMBL/GenBank/DDBJ whole genome shotgun (WGS) entry which is preliminary data.</text>
</comment>
<dbReference type="STRING" id="1797517.A3F61_00320"/>
<organism evidence="2 3">
    <name type="scientific">Candidatus Blackburnbacteria bacterium RIFCSPHIGHO2_12_FULL_41_13b</name>
    <dbReference type="NCBI Taxonomy" id="1797517"/>
    <lineage>
        <taxon>Bacteria</taxon>
        <taxon>Candidatus Blackburniibacteriota</taxon>
    </lineage>
</organism>
<gene>
    <name evidence="2" type="ORF">A3F61_00320</name>
</gene>
<accession>A0A1G1V6R0</accession>
<name>A0A1G1V6R0_9BACT</name>
<feature type="region of interest" description="Disordered" evidence="1">
    <location>
        <begin position="1"/>
        <end position="27"/>
    </location>
</feature>
<evidence type="ECO:0000313" key="3">
    <source>
        <dbReference type="Proteomes" id="UP000178272"/>
    </source>
</evidence>
<protein>
    <submittedName>
        <fullName evidence="2">Uncharacterized protein</fullName>
    </submittedName>
</protein>
<evidence type="ECO:0000256" key="1">
    <source>
        <dbReference type="SAM" id="MobiDB-lite"/>
    </source>
</evidence>